<accession>A0A9W4UF43</accession>
<comment type="similarity">
    <text evidence="5">Belongs to the SAT4 family.</text>
</comment>
<dbReference type="InterPro" id="IPR049326">
    <property type="entry name" value="Rhodopsin_dom_fungi"/>
</dbReference>
<keyword evidence="2 6" id="KW-0812">Transmembrane</keyword>
<dbReference type="OrthoDB" id="444631at2759"/>
<evidence type="ECO:0000259" key="7">
    <source>
        <dbReference type="Pfam" id="PF20684"/>
    </source>
</evidence>
<keyword evidence="9" id="KW-1185">Reference proteome</keyword>
<dbReference type="InterPro" id="IPR052337">
    <property type="entry name" value="SAT4-like"/>
</dbReference>
<sequence>MAEAEVQRLLKKLATNYHDLTPQDHAILSHVPAEQPPPGARSNFENPVSLNMSIEVVTSILLFFVLVFVAIRCHVKFGLKRRLTWDDATLLMAVMCTMVHIGATLWGVEKGKIGIHSWDINILTYYTMDYRVTSFIDLALAPITFAFLKASFFILYLQLFRTLKWILIFSWIGLILALCVYLTFAILFINFAVPRPGEHFDTRIHHGSVAQCIALSTFGFLLDLLILVLPIIAVTNLRMPKRRKFGAALVFLSGSLACVCSALSLYYRGFLLHVSDANWNIAVVDLVFLVEAMIGIICACTPSAAYWFRHAPLAQAIRERLSSHQSFSPATQHTSQLSSRVWPARKAEARGKSLARQNDRYVNLDEAPLSMVESHIERPAMVHYTPHGGSVEDIEALPPIIYRKQKFLF</sequence>
<gene>
    <name evidence="8" type="ORF">PDIGIT_LOCUS7853</name>
</gene>
<keyword evidence="4 6" id="KW-0472">Membrane</keyword>
<comment type="subcellular location">
    <subcellularLocation>
        <location evidence="1">Membrane</location>
        <topology evidence="1">Multi-pass membrane protein</topology>
    </subcellularLocation>
</comment>
<feature type="transmembrane region" description="Helical" evidence="6">
    <location>
        <begin position="56"/>
        <end position="75"/>
    </location>
</feature>
<evidence type="ECO:0000256" key="1">
    <source>
        <dbReference type="ARBA" id="ARBA00004141"/>
    </source>
</evidence>
<dbReference type="PANTHER" id="PTHR33048">
    <property type="entry name" value="PTH11-LIKE INTEGRAL MEMBRANE PROTEIN (AFU_ORTHOLOGUE AFUA_5G11245)"/>
    <property type="match status" value="1"/>
</dbReference>
<evidence type="ECO:0000313" key="8">
    <source>
        <dbReference type="EMBL" id="CAI6334785.1"/>
    </source>
</evidence>
<feature type="transmembrane region" description="Helical" evidence="6">
    <location>
        <begin position="286"/>
        <end position="308"/>
    </location>
</feature>
<evidence type="ECO:0000313" key="9">
    <source>
        <dbReference type="Proteomes" id="UP001152607"/>
    </source>
</evidence>
<feature type="domain" description="Rhodopsin" evidence="7">
    <location>
        <begin position="71"/>
        <end position="307"/>
    </location>
</feature>
<dbReference type="EMBL" id="CAOQHR010000005">
    <property type="protein sequence ID" value="CAI6334785.1"/>
    <property type="molecule type" value="Genomic_DNA"/>
</dbReference>
<dbReference type="AlphaFoldDB" id="A0A9W4UF43"/>
<dbReference type="PANTHER" id="PTHR33048:SF158">
    <property type="entry name" value="MEMBRANE PROTEIN PTH11-LIKE, PUTATIVE-RELATED"/>
    <property type="match status" value="1"/>
</dbReference>
<feature type="transmembrane region" description="Helical" evidence="6">
    <location>
        <begin position="213"/>
        <end position="233"/>
    </location>
</feature>
<evidence type="ECO:0000256" key="4">
    <source>
        <dbReference type="ARBA" id="ARBA00023136"/>
    </source>
</evidence>
<feature type="transmembrane region" description="Helical" evidence="6">
    <location>
        <begin position="87"/>
        <end position="108"/>
    </location>
</feature>
<evidence type="ECO:0000256" key="2">
    <source>
        <dbReference type="ARBA" id="ARBA00022692"/>
    </source>
</evidence>
<comment type="caution">
    <text evidence="8">The sequence shown here is derived from an EMBL/GenBank/DDBJ whole genome shotgun (WGS) entry which is preliminary data.</text>
</comment>
<reference evidence="8" key="1">
    <citation type="submission" date="2023-01" db="EMBL/GenBank/DDBJ databases">
        <authorList>
            <person name="Van Ghelder C."/>
            <person name="Rancurel C."/>
        </authorList>
    </citation>
    <scope>NUCLEOTIDE SEQUENCE</scope>
    <source>
        <strain evidence="8">CNCM I-4278</strain>
    </source>
</reference>
<keyword evidence="3 6" id="KW-1133">Transmembrane helix</keyword>
<proteinExistence type="inferred from homology"/>
<name>A0A9W4UF43_9PLEO</name>
<evidence type="ECO:0000256" key="6">
    <source>
        <dbReference type="SAM" id="Phobius"/>
    </source>
</evidence>
<feature type="transmembrane region" description="Helical" evidence="6">
    <location>
        <begin position="169"/>
        <end position="193"/>
    </location>
</feature>
<dbReference type="Pfam" id="PF20684">
    <property type="entry name" value="Fung_rhodopsin"/>
    <property type="match status" value="1"/>
</dbReference>
<dbReference type="GO" id="GO:0016020">
    <property type="term" value="C:membrane"/>
    <property type="evidence" value="ECO:0007669"/>
    <property type="project" value="UniProtKB-SubCell"/>
</dbReference>
<dbReference type="Proteomes" id="UP001152607">
    <property type="component" value="Unassembled WGS sequence"/>
</dbReference>
<evidence type="ECO:0000256" key="5">
    <source>
        <dbReference type="ARBA" id="ARBA00038359"/>
    </source>
</evidence>
<evidence type="ECO:0000256" key="3">
    <source>
        <dbReference type="ARBA" id="ARBA00022989"/>
    </source>
</evidence>
<feature type="transmembrane region" description="Helical" evidence="6">
    <location>
        <begin position="135"/>
        <end position="157"/>
    </location>
</feature>
<protein>
    <recommendedName>
        <fullName evidence="7">Rhodopsin domain-containing protein</fullName>
    </recommendedName>
</protein>
<feature type="transmembrane region" description="Helical" evidence="6">
    <location>
        <begin position="245"/>
        <end position="266"/>
    </location>
</feature>
<organism evidence="8 9">
    <name type="scientific">Periconia digitata</name>
    <dbReference type="NCBI Taxonomy" id="1303443"/>
    <lineage>
        <taxon>Eukaryota</taxon>
        <taxon>Fungi</taxon>
        <taxon>Dikarya</taxon>
        <taxon>Ascomycota</taxon>
        <taxon>Pezizomycotina</taxon>
        <taxon>Dothideomycetes</taxon>
        <taxon>Pleosporomycetidae</taxon>
        <taxon>Pleosporales</taxon>
        <taxon>Massarineae</taxon>
        <taxon>Periconiaceae</taxon>
        <taxon>Periconia</taxon>
    </lineage>
</organism>